<protein>
    <submittedName>
        <fullName evidence="4">Helix-turn-helix transcriptional regulator</fullName>
    </submittedName>
</protein>
<dbReference type="PANTHER" id="PTHR30055">
    <property type="entry name" value="HTH-TYPE TRANSCRIPTIONAL REGULATOR RUTR"/>
    <property type="match status" value="1"/>
</dbReference>
<accession>A0A5C4M341</accession>
<dbReference type="Gene3D" id="1.10.357.10">
    <property type="entry name" value="Tetracycline Repressor, domain 2"/>
    <property type="match status" value="1"/>
</dbReference>
<comment type="caution">
    <text evidence="4">The sequence shown here is derived from an EMBL/GenBank/DDBJ whole genome shotgun (WGS) entry which is preliminary data.</text>
</comment>
<evidence type="ECO:0000259" key="3">
    <source>
        <dbReference type="PROSITE" id="PS50977"/>
    </source>
</evidence>
<evidence type="ECO:0000313" key="4">
    <source>
        <dbReference type="EMBL" id="TNC26157.1"/>
    </source>
</evidence>
<evidence type="ECO:0000313" key="5">
    <source>
        <dbReference type="Proteomes" id="UP000305546"/>
    </source>
</evidence>
<evidence type="ECO:0000256" key="2">
    <source>
        <dbReference type="PROSITE-ProRule" id="PRU00335"/>
    </source>
</evidence>
<dbReference type="Proteomes" id="UP000305546">
    <property type="component" value="Unassembled WGS sequence"/>
</dbReference>
<name>A0A5C4M341_9PSEU</name>
<proteinExistence type="predicted"/>
<reference evidence="4 5" key="1">
    <citation type="submission" date="2019-06" db="EMBL/GenBank/DDBJ databases">
        <title>Amycolatopsis alkalitolerans sp. nov., isolated from Gastrodia elata Blume.</title>
        <authorList>
            <person name="Narsing Rao M.P."/>
            <person name="Li W.J."/>
        </authorList>
    </citation>
    <scope>NUCLEOTIDE SEQUENCE [LARGE SCALE GENOMIC DNA]</scope>
    <source>
        <strain evidence="4 5">SYSUP0005</strain>
    </source>
</reference>
<evidence type="ECO:0000256" key="1">
    <source>
        <dbReference type="ARBA" id="ARBA00023125"/>
    </source>
</evidence>
<feature type="DNA-binding region" description="H-T-H motif" evidence="2">
    <location>
        <begin position="31"/>
        <end position="50"/>
    </location>
</feature>
<dbReference type="PROSITE" id="PS50977">
    <property type="entry name" value="HTH_TETR_2"/>
    <property type="match status" value="1"/>
</dbReference>
<dbReference type="InterPro" id="IPR001647">
    <property type="entry name" value="HTH_TetR"/>
</dbReference>
<dbReference type="InterPro" id="IPR009057">
    <property type="entry name" value="Homeodomain-like_sf"/>
</dbReference>
<dbReference type="OrthoDB" id="4542210at2"/>
<dbReference type="SUPFAM" id="SSF46689">
    <property type="entry name" value="Homeodomain-like"/>
    <property type="match status" value="1"/>
</dbReference>
<gene>
    <name evidence="4" type="ORF">FG385_13440</name>
</gene>
<dbReference type="EMBL" id="VDFW01000009">
    <property type="protein sequence ID" value="TNC26157.1"/>
    <property type="molecule type" value="Genomic_DNA"/>
</dbReference>
<keyword evidence="1 2" id="KW-0238">DNA-binding</keyword>
<dbReference type="SUPFAM" id="SSF48498">
    <property type="entry name" value="Tetracyclin repressor-like, C-terminal domain"/>
    <property type="match status" value="1"/>
</dbReference>
<dbReference type="InterPro" id="IPR050109">
    <property type="entry name" value="HTH-type_TetR-like_transc_reg"/>
</dbReference>
<dbReference type="GO" id="GO:0003700">
    <property type="term" value="F:DNA-binding transcription factor activity"/>
    <property type="evidence" value="ECO:0007669"/>
    <property type="project" value="TreeGrafter"/>
</dbReference>
<dbReference type="RefSeq" id="WP_139097024.1">
    <property type="nucleotide sequence ID" value="NZ_VDFW01000009.1"/>
</dbReference>
<dbReference type="AlphaFoldDB" id="A0A5C4M341"/>
<feature type="domain" description="HTH tetR-type" evidence="3">
    <location>
        <begin position="8"/>
        <end position="68"/>
    </location>
</feature>
<dbReference type="Pfam" id="PF00440">
    <property type="entry name" value="TetR_N"/>
    <property type="match status" value="1"/>
</dbReference>
<sequence length="192" mass="20837">MAERADAARNRRAILRAAEDLIAASGPEHVSIERVAADAGVGKGTVFHRFTNRAGLMRALAMERISEFQQAWRGGPPPLGPGAPARARLTAFLDAVVELSSRNVSLLAAYEHASGHRQDNPIYVEWHGHIRELIAEARPDLDAEVVAHILLGALSSDLIVHMLRDGEAERLSVSLRQLADALLGEQIEPPAR</sequence>
<dbReference type="PRINTS" id="PR00455">
    <property type="entry name" value="HTHTETR"/>
</dbReference>
<dbReference type="GO" id="GO:0000976">
    <property type="term" value="F:transcription cis-regulatory region binding"/>
    <property type="evidence" value="ECO:0007669"/>
    <property type="project" value="TreeGrafter"/>
</dbReference>
<organism evidence="4 5">
    <name type="scientific">Amycolatopsis alkalitolerans</name>
    <dbReference type="NCBI Taxonomy" id="2547244"/>
    <lineage>
        <taxon>Bacteria</taxon>
        <taxon>Bacillati</taxon>
        <taxon>Actinomycetota</taxon>
        <taxon>Actinomycetes</taxon>
        <taxon>Pseudonocardiales</taxon>
        <taxon>Pseudonocardiaceae</taxon>
        <taxon>Amycolatopsis</taxon>
    </lineage>
</organism>
<dbReference type="InterPro" id="IPR036271">
    <property type="entry name" value="Tet_transcr_reg_TetR-rel_C_sf"/>
</dbReference>
<keyword evidence="5" id="KW-1185">Reference proteome</keyword>
<dbReference type="PANTHER" id="PTHR30055:SF209">
    <property type="entry name" value="POSSIBLE TRANSCRIPTIONAL REGULATORY PROTEIN (PROBABLY TETR-FAMILY)"/>
    <property type="match status" value="1"/>
</dbReference>